<dbReference type="Gene3D" id="3.40.50.620">
    <property type="entry name" value="HUPs"/>
    <property type="match status" value="1"/>
</dbReference>
<dbReference type="SUPFAM" id="SSF47323">
    <property type="entry name" value="Anticodon-binding domain of a subclass of class I aminoacyl-tRNA synthetases"/>
    <property type="match status" value="1"/>
</dbReference>
<evidence type="ECO:0000256" key="3">
    <source>
        <dbReference type="ARBA" id="ARBA00022598"/>
    </source>
</evidence>
<dbReference type="EMBL" id="LGGO01000010">
    <property type="protein sequence ID" value="KUK77717.1"/>
    <property type="molecule type" value="Genomic_DNA"/>
</dbReference>
<dbReference type="SUPFAM" id="SSF52374">
    <property type="entry name" value="Nucleotidylyl transferase"/>
    <property type="match status" value="1"/>
</dbReference>
<protein>
    <recommendedName>
        <fullName evidence="2 9">Arginine--tRNA ligase</fullName>
        <ecNumber evidence="2 9">6.1.1.19</ecNumber>
    </recommendedName>
</protein>
<dbReference type="AlphaFoldDB" id="A0A101HIX7"/>
<dbReference type="GO" id="GO:0005524">
    <property type="term" value="F:ATP binding"/>
    <property type="evidence" value="ECO:0007669"/>
    <property type="project" value="UniProtKB-KW"/>
</dbReference>
<evidence type="ECO:0000313" key="13">
    <source>
        <dbReference type="EMBL" id="KUK77717.1"/>
    </source>
</evidence>
<dbReference type="PRINTS" id="PR01038">
    <property type="entry name" value="TRNASYNTHARG"/>
</dbReference>
<keyword evidence="3 10" id="KW-0436">Ligase</keyword>
<dbReference type="Gene3D" id="3.30.1360.70">
    <property type="entry name" value="Arginyl tRNA synthetase N-terminal domain"/>
    <property type="match status" value="1"/>
</dbReference>
<dbReference type="GO" id="GO:0004814">
    <property type="term" value="F:arginine-tRNA ligase activity"/>
    <property type="evidence" value="ECO:0007669"/>
    <property type="project" value="UniProtKB-UniRule"/>
</dbReference>
<keyword evidence="5 10" id="KW-0067">ATP-binding</keyword>
<dbReference type="InterPro" id="IPR008909">
    <property type="entry name" value="DALR_anticod-bd"/>
</dbReference>
<dbReference type="Pfam" id="PF03485">
    <property type="entry name" value="Arg_tRNA_synt_N"/>
    <property type="match status" value="1"/>
</dbReference>
<dbReference type="FunFam" id="1.10.730.10:FF:000006">
    <property type="entry name" value="Arginyl-tRNA synthetase 2, mitochondrial"/>
    <property type="match status" value="1"/>
</dbReference>
<gene>
    <name evidence="13" type="ORF">XD93_0142</name>
</gene>
<comment type="catalytic activity">
    <reaction evidence="8">
        <text>tRNA(Arg) + L-arginine + ATP = L-arginyl-tRNA(Arg) + AMP + diphosphate</text>
        <dbReference type="Rhea" id="RHEA:20301"/>
        <dbReference type="Rhea" id="RHEA-COMP:9658"/>
        <dbReference type="Rhea" id="RHEA-COMP:9673"/>
        <dbReference type="ChEBI" id="CHEBI:30616"/>
        <dbReference type="ChEBI" id="CHEBI:32682"/>
        <dbReference type="ChEBI" id="CHEBI:33019"/>
        <dbReference type="ChEBI" id="CHEBI:78442"/>
        <dbReference type="ChEBI" id="CHEBI:78513"/>
        <dbReference type="ChEBI" id="CHEBI:456215"/>
        <dbReference type="EC" id="6.1.1.19"/>
    </reaction>
</comment>
<dbReference type="EC" id="6.1.1.19" evidence="2 9"/>
<dbReference type="InterPro" id="IPR005148">
    <property type="entry name" value="Arg-tRNA-synth_N"/>
</dbReference>
<evidence type="ECO:0000256" key="1">
    <source>
        <dbReference type="ARBA" id="ARBA00005594"/>
    </source>
</evidence>
<evidence type="ECO:0000256" key="2">
    <source>
        <dbReference type="ARBA" id="ARBA00012837"/>
    </source>
</evidence>
<evidence type="ECO:0000256" key="7">
    <source>
        <dbReference type="ARBA" id="ARBA00023146"/>
    </source>
</evidence>
<keyword evidence="7 10" id="KW-0030">Aminoacyl-tRNA synthetase</keyword>
<accession>A0A101HIX7</accession>
<dbReference type="SMART" id="SM01016">
    <property type="entry name" value="Arg_tRNA_synt_N"/>
    <property type="match status" value="1"/>
</dbReference>
<dbReference type="SUPFAM" id="SSF55190">
    <property type="entry name" value="Arginyl-tRNA synthetase (ArgRS), N-terminal 'additional' domain"/>
    <property type="match status" value="1"/>
</dbReference>
<dbReference type="Gene3D" id="1.10.730.10">
    <property type="entry name" value="Isoleucyl-tRNA Synthetase, Domain 1"/>
    <property type="match status" value="1"/>
</dbReference>
<comment type="caution">
    <text evidence="13">The sequence shown here is derived from an EMBL/GenBank/DDBJ whole genome shotgun (WGS) entry which is preliminary data.</text>
</comment>
<dbReference type="Proteomes" id="UP000053904">
    <property type="component" value="Unassembled WGS sequence"/>
</dbReference>
<dbReference type="InterPro" id="IPR001278">
    <property type="entry name" value="Arg-tRNA-ligase"/>
</dbReference>
<evidence type="ECO:0000256" key="6">
    <source>
        <dbReference type="ARBA" id="ARBA00022917"/>
    </source>
</evidence>
<feature type="domain" description="DALR anticodon binding" evidence="11">
    <location>
        <begin position="481"/>
        <end position="597"/>
    </location>
</feature>
<dbReference type="PANTHER" id="PTHR11956">
    <property type="entry name" value="ARGINYL-TRNA SYNTHETASE"/>
    <property type="match status" value="1"/>
</dbReference>
<reference evidence="14" key="1">
    <citation type="journal article" date="2015" name="MBio">
        <title>Genome-Resolved Metagenomic Analysis Reveals Roles for Candidate Phyla and Other Microbial Community Members in Biogeochemical Transformations in Oil Reservoirs.</title>
        <authorList>
            <person name="Hu P."/>
            <person name="Tom L."/>
            <person name="Singh A."/>
            <person name="Thomas B.C."/>
            <person name="Baker B.J."/>
            <person name="Piceno Y.M."/>
            <person name="Andersen G.L."/>
            <person name="Banfield J.F."/>
        </authorList>
    </citation>
    <scope>NUCLEOTIDE SEQUENCE [LARGE SCALE GENOMIC DNA]</scope>
</reference>
<keyword evidence="6 10" id="KW-0648">Protein biosynthesis</keyword>
<evidence type="ECO:0000256" key="10">
    <source>
        <dbReference type="RuleBase" id="RU363038"/>
    </source>
</evidence>
<sequence>MITEKIKESIIEALKALSIDFDESRVIVGLTKSLDKGDYTTNIAMILASELKLNPRELAQKIVDNLVEITEIEKIEVAGPGFINFFLSDRYLLTQIQQILSNGAEEYVRSDIKESKNILIEYTDANPFKVFHIGHLYTNTVGEAFSRLQETTGANVKRANYQGDIGLHVAKTMWGIEKLLEEENMKFEDIEKLELNKRVEFLGEAYMTGAQYYDDIKDPGAIKEIQKINSYLSGLVYPSISKEGFEELEEKDIADWYRKGRMWCIEQFETLYKILGTQFNYYFFESKVGEIGYNMVKDSIGEVFKEDDGAVIYEGDPDKGLHTRVFINQFGLPTYEAKELGLAKSKSEKGNWDESITITDKSQKPYFTVVLDVLSKLDPQIAKAIIHISHGVVALPGMKKMSSRKGEVVSAEELLEVTQEAVKNSMKKSERDFDEDEIDKISEKIAVSAIKYAFLRVSVGNNIVFDINKDVKFEGDTGPYLMYVYTRARSIIESADETPASSVGIGACLTNTYIKELVRQISRLNDVVLSSSLNYSPSTLCTYLFELGQIFNKFYQEVNVLNSQEEDRDLLLAIVKATAESMKEGLHLLGIDTVSRM</sequence>
<dbReference type="GO" id="GO:0005737">
    <property type="term" value="C:cytoplasm"/>
    <property type="evidence" value="ECO:0007669"/>
    <property type="project" value="UniProtKB-UniRule"/>
</dbReference>
<dbReference type="PATRIC" id="fig|1641389.3.peg.183"/>
<dbReference type="InterPro" id="IPR036695">
    <property type="entry name" value="Arg-tRNA-synth_N_sf"/>
</dbReference>
<evidence type="ECO:0000256" key="9">
    <source>
        <dbReference type="NCBIfam" id="TIGR00456"/>
    </source>
</evidence>
<evidence type="ECO:0000259" key="12">
    <source>
        <dbReference type="SMART" id="SM01016"/>
    </source>
</evidence>
<evidence type="ECO:0000313" key="14">
    <source>
        <dbReference type="Proteomes" id="UP000053904"/>
    </source>
</evidence>
<evidence type="ECO:0000259" key="11">
    <source>
        <dbReference type="SMART" id="SM00836"/>
    </source>
</evidence>
<dbReference type="NCBIfam" id="TIGR00456">
    <property type="entry name" value="argS"/>
    <property type="match status" value="1"/>
</dbReference>
<dbReference type="InterPro" id="IPR014729">
    <property type="entry name" value="Rossmann-like_a/b/a_fold"/>
</dbReference>
<proteinExistence type="inferred from homology"/>
<dbReference type="GO" id="GO:0006420">
    <property type="term" value="P:arginyl-tRNA aminoacylation"/>
    <property type="evidence" value="ECO:0007669"/>
    <property type="project" value="UniProtKB-UniRule"/>
</dbReference>
<evidence type="ECO:0000256" key="8">
    <source>
        <dbReference type="ARBA" id="ARBA00049339"/>
    </source>
</evidence>
<organism evidence="13 14">
    <name type="scientific">candidate division WS6 bacterium 34_10</name>
    <dbReference type="NCBI Taxonomy" id="1641389"/>
    <lineage>
        <taxon>Bacteria</taxon>
        <taxon>Candidatus Dojkabacteria</taxon>
    </lineage>
</organism>
<evidence type="ECO:0000256" key="4">
    <source>
        <dbReference type="ARBA" id="ARBA00022741"/>
    </source>
</evidence>
<dbReference type="Pfam" id="PF00750">
    <property type="entry name" value="tRNA-synt_1d"/>
    <property type="match status" value="1"/>
</dbReference>
<dbReference type="SMART" id="SM00836">
    <property type="entry name" value="DALR_1"/>
    <property type="match status" value="1"/>
</dbReference>
<evidence type="ECO:0000256" key="5">
    <source>
        <dbReference type="ARBA" id="ARBA00022840"/>
    </source>
</evidence>
<dbReference type="InterPro" id="IPR009080">
    <property type="entry name" value="tRNAsynth_Ia_anticodon-bd"/>
</dbReference>
<feature type="domain" description="Arginyl tRNA synthetase N-terminal" evidence="12">
    <location>
        <begin position="4"/>
        <end position="87"/>
    </location>
</feature>
<keyword evidence="4 10" id="KW-0547">Nucleotide-binding</keyword>
<dbReference type="Pfam" id="PF05746">
    <property type="entry name" value="DALR_1"/>
    <property type="match status" value="1"/>
</dbReference>
<comment type="similarity">
    <text evidence="1 10">Belongs to the class-I aminoacyl-tRNA synthetase family.</text>
</comment>
<dbReference type="InterPro" id="IPR035684">
    <property type="entry name" value="ArgRS_core"/>
</dbReference>
<dbReference type="PANTHER" id="PTHR11956:SF5">
    <property type="entry name" value="ARGININE--TRNA LIGASE, CYTOPLASMIC"/>
    <property type="match status" value="1"/>
</dbReference>
<name>A0A101HIX7_9BACT</name>